<evidence type="ECO:0000313" key="9">
    <source>
        <dbReference type="EMBL" id="PAK76790.1"/>
    </source>
</evidence>
<keyword evidence="5" id="KW-0233">DNA recombination</keyword>
<comment type="similarity">
    <text evidence="1">Belongs to the site-specific recombinase resolvase family.</text>
</comment>
<keyword evidence="2" id="KW-0229">DNA integration</keyword>
<dbReference type="PANTHER" id="PTHR30461">
    <property type="entry name" value="DNA-INVERTASE FROM LAMBDOID PROPHAGE"/>
    <property type="match status" value="1"/>
</dbReference>
<feature type="domain" description="Resolvase/invertase-type recombinase catalytic" evidence="8">
    <location>
        <begin position="1"/>
        <end position="135"/>
    </location>
</feature>
<dbReference type="FunFam" id="3.40.50.1390:FF:000001">
    <property type="entry name" value="DNA recombinase"/>
    <property type="match status" value="1"/>
</dbReference>
<dbReference type="PROSITE" id="PS00397">
    <property type="entry name" value="RECOMBINASES_1"/>
    <property type="match status" value="1"/>
</dbReference>
<dbReference type="InterPro" id="IPR050639">
    <property type="entry name" value="SSR_resolvase"/>
</dbReference>
<evidence type="ECO:0000256" key="5">
    <source>
        <dbReference type="ARBA" id="ARBA00023172"/>
    </source>
</evidence>
<evidence type="ECO:0000256" key="1">
    <source>
        <dbReference type="ARBA" id="ARBA00009913"/>
    </source>
</evidence>
<organism evidence="9 10">
    <name type="scientific">Acetobacter fabarum</name>
    <dbReference type="NCBI Taxonomy" id="483199"/>
    <lineage>
        <taxon>Bacteria</taxon>
        <taxon>Pseudomonadati</taxon>
        <taxon>Pseudomonadota</taxon>
        <taxon>Alphaproteobacteria</taxon>
        <taxon>Acetobacterales</taxon>
        <taxon>Acetobacteraceae</taxon>
        <taxon>Acetobacter</taxon>
    </lineage>
</organism>
<evidence type="ECO:0000256" key="2">
    <source>
        <dbReference type="ARBA" id="ARBA00022908"/>
    </source>
</evidence>
<name>A0A269XU48_9PROT</name>
<dbReference type="RefSeq" id="WP_095350484.1">
    <property type="nucleotide sequence ID" value="NZ_NCXK01000044.1"/>
</dbReference>
<keyword evidence="10" id="KW-1185">Reference proteome</keyword>
<dbReference type="AlphaFoldDB" id="A0A269XU48"/>
<dbReference type="PROSITE" id="PS51736">
    <property type="entry name" value="RECOMBINASES_3"/>
    <property type="match status" value="1"/>
</dbReference>
<dbReference type="CDD" id="cd03768">
    <property type="entry name" value="SR_ResInv"/>
    <property type="match status" value="1"/>
</dbReference>
<sequence length="190" mass="20661">MIYGYARVSTPDQKLNHQTDALVSAGAEAIFSDEGVSGAKASRPGLDAMLDVVRPGDVVMVWRLDRLGRSVRNLLELAETLKAQGVTIRSLNEGVDTSGTMGGFLLTILGAVAELERETIVDRVKSGMQSAKRRGVHVGRNKSLSPLAREDVIHSIERGERVSDIAKRYRVSRATIYRSVSDTIKDHACA</sequence>
<dbReference type="Pfam" id="PF02796">
    <property type="entry name" value="HTH_7"/>
    <property type="match status" value="1"/>
</dbReference>
<dbReference type="OrthoDB" id="2290206at2"/>
<dbReference type="PROSITE" id="PS00398">
    <property type="entry name" value="RECOMBINASES_2"/>
    <property type="match status" value="1"/>
</dbReference>
<dbReference type="Gene3D" id="3.40.50.1390">
    <property type="entry name" value="Resolvase, N-terminal catalytic domain"/>
    <property type="match status" value="1"/>
</dbReference>
<dbReference type="GO" id="GO:0015074">
    <property type="term" value="P:DNA integration"/>
    <property type="evidence" value="ECO:0007669"/>
    <property type="project" value="UniProtKB-KW"/>
</dbReference>
<evidence type="ECO:0000256" key="4">
    <source>
        <dbReference type="ARBA" id="ARBA00023125"/>
    </source>
</evidence>
<evidence type="ECO:0000313" key="10">
    <source>
        <dbReference type="Proteomes" id="UP000216151"/>
    </source>
</evidence>
<dbReference type="SMART" id="SM00857">
    <property type="entry name" value="Resolvase"/>
    <property type="match status" value="1"/>
</dbReference>
<dbReference type="InterPro" id="IPR036162">
    <property type="entry name" value="Resolvase-like_N_sf"/>
</dbReference>
<dbReference type="InterPro" id="IPR006119">
    <property type="entry name" value="Resolv_N"/>
</dbReference>
<dbReference type="PANTHER" id="PTHR30461:SF26">
    <property type="entry name" value="RESOLVASE HOMOLOG YNEB"/>
    <property type="match status" value="1"/>
</dbReference>
<evidence type="ECO:0000256" key="3">
    <source>
        <dbReference type="ARBA" id="ARBA00023100"/>
    </source>
</evidence>
<dbReference type="GO" id="GO:0003677">
    <property type="term" value="F:DNA binding"/>
    <property type="evidence" value="ECO:0007669"/>
    <property type="project" value="UniProtKB-KW"/>
</dbReference>
<dbReference type="SUPFAM" id="SSF46689">
    <property type="entry name" value="Homeodomain-like"/>
    <property type="match status" value="1"/>
</dbReference>
<dbReference type="GO" id="GO:0000150">
    <property type="term" value="F:DNA strand exchange activity"/>
    <property type="evidence" value="ECO:0007669"/>
    <property type="project" value="UniProtKB-KW"/>
</dbReference>
<evidence type="ECO:0000256" key="6">
    <source>
        <dbReference type="PIRSR" id="PIRSR606118-50"/>
    </source>
</evidence>
<evidence type="ECO:0000259" key="8">
    <source>
        <dbReference type="PROSITE" id="PS51736"/>
    </source>
</evidence>
<proteinExistence type="inferred from homology"/>
<dbReference type="InterPro" id="IPR006120">
    <property type="entry name" value="Resolvase_HTH_dom"/>
</dbReference>
<gene>
    <name evidence="9" type="ORF">B8X00_13115</name>
</gene>
<accession>A0A269XU48</accession>
<dbReference type="Proteomes" id="UP000216151">
    <property type="component" value="Unassembled WGS sequence"/>
</dbReference>
<reference evidence="9 10" key="1">
    <citation type="submission" date="2017-04" db="EMBL/GenBank/DDBJ databases">
        <title>Kefir bacterial isolates.</title>
        <authorList>
            <person name="Kim Y."/>
            <person name="Blasche S."/>
            <person name="Patil K.R."/>
        </authorList>
    </citation>
    <scope>NUCLEOTIDE SEQUENCE [LARGE SCALE GENOMIC DNA]</scope>
    <source>
        <strain evidence="9 10">KR</strain>
    </source>
</reference>
<protein>
    <recommendedName>
        <fullName evidence="8">Resolvase/invertase-type recombinase catalytic domain-containing protein</fullName>
    </recommendedName>
</protein>
<feature type="active site" description="O-(5'-phospho-DNA)-serine intermediate" evidence="6 7">
    <location>
        <position position="9"/>
    </location>
</feature>
<keyword evidence="3" id="KW-0230">DNA invertase</keyword>
<evidence type="ECO:0000256" key="7">
    <source>
        <dbReference type="PROSITE-ProRule" id="PRU10137"/>
    </source>
</evidence>
<dbReference type="SUPFAM" id="SSF53041">
    <property type="entry name" value="Resolvase-like"/>
    <property type="match status" value="1"/>
</dbReference>
<comment type="caution">
    <text evidence="9">The sequence shown here is derived from an EMBL/GenBank/DDBJ whole genome shotgun (WGS) entry which is preliminary data.</text>
</comment>
<dbReference type="Pfam" id="PF00239">
    <property type="entry name" value="Resolvase"/>
    <property type="match status" value="1"/>
</dbReference>
<dbReference type="InterPro" id="IPR006118">
    <property type="entry name" value="Recombinase_CS"/>
</dbReference>
<dbReference type="EMBL" id="NCXK01000044">
    <property type="protein sequence ID" value="PAK76790.1"/>
    <property type="molecule type" value="Genomic_DNA"/>
</dbReference>
<dbReference type="InterPro" id="IPR009057">
    <property type="entry name" value="Homeodomain-like_sf"/>
</dbReference>
<keyword evidence="4" id="KW-0238">DNA-binding</keyword>
<dbReference type="Gene3D" id="1.10.10.60">
    <property type="entry name" value="Homeodomain-like"/>
    <property type="match status" value="1"/>
</dbReference>